<name>A0A8J2QMK2_9NEOP</name>
<evidence type="ECO:0000313" key="6">
    <source>
        <dbReference type="Proteomes" id="UP000789524"/>
    </source>
</evidence>
<evidence type="ECO:0000256" key="3">
    <source>
        <dbReference type="RuleBase" id="RU000411"/>
    </source>
</evidence>
<gene>
    <name evidence="5" type="ORF">DCHRY22_LOCUS6759</name>
</gene>
<dbReference type="Gene3D" id="2.30.39.10">
    <property type="entry name" value="Alpha-1-antitrypsin, domain 1"/>
    <property type="match status" value="1"/>
</dbReference>
<dbReference type="InterPro" id="IPR023795">
    <property type="entry name" value="Serpin_CS"/>
</dbReference>
<evidence type="ECO:0000256" key="1">
    <source>
        <dbReference type="ARBA" id="ARBA00022690"/>
    </source>
</evidence>
<keyword evidence="6" id="KW-1185">Reference proteome</keyword>
<keyword evidence="2" id="KW-0722">Serine protease inhibitor</keyword>
<dbReference type="SMART" id="SM00093">
    <property type="entry name" value="SERPIN"/>
    <property type="match status" value="1"/>
</dbReference>
<dbReference type="PROSITE" id="PS00284">
    <property type="entry name" value="SERPIN"/>
    <property type="match status" value="1"/>
</dbReference>
<dbReference type="SUPFAM" id="SSF56574">
    <property type="entry name" value="Serpins"/>
    <property type="match status" value="1"/>
</dbReference>
<dbReference type="PANTHER" id="PTHR11461">
    <property type="entry name" value="SERINE PROTEASE INHIBITOR, SERPIN"/>
    <property type="match status" value="1"/>
</dbReference>
<dbReference type="Proteomes" id="UP000789524">
    <property type="component" value="Unassembled WGS sequence"/>
</dbReference>
<dbReference type="GO" id="GO:0005615">
    <property type="term" value="C:extracellular space"/>
    <property type="evidence" value="ECO:0007669"/>
    <property type="project" value="InterPro"/>
</dbReference>
<dbReference type="InterPro" id="IPR000215">
    <property type="entry name" value="Serpin_fam"/>
</dbReference>
<dbReference type="InterPro" id="IPR042178">
    <property type="entry name" value="Serpin_sf_1"/>
</dbReference>
<evidence type="ECO:0000256" key="2">
    <source>
        <dbReference type="ARBA" id="ARBA00022900"/>
    </source>
</evidence>
<dbReference type="Pfam" id="PF00079">
    <property type="entry name" value="Serpin"/>
    <property type="match status" value="1"/>
</dbReference>
<protein>
    <submittedName>
        <fullName evidence="5">(African queen) hypothetical protein</fullName>
    </submittedName>
</protein>
<keyword evidence="1" id="KW-0646">Protease inhibitor</keyword>
<dbReference type="InterPro" id="IPR042185">
    <property type="entry name" value="Serpin_sf_2"/>
</dbReference>
<comment type="similarity">
    <text evidence="3">Belongs to the serpin family.</text>
</comment>
<comment type="caution">
    <text evidence="5">The sequence shown here is derived from an EMBL/GenBank/DDBJ whole genome shotgun (WGS) entry which is preliminary data.</text>
</comment>
<dbReference type="OrthoDB" id="9518664at2759"/>
<dbReference type="EMBL" id="CAKASE010000055">
    <property type="protein sequence ID" value="CAG9566029.1"/>
    <property type="molecule type" value="Genomic_DNA"/>
</dbReference>
<evidence type="ECO:0000259" key="4">
    <source>
        <dbReference type="SMART" id="SM00093"/>
    </source>
</evidence>
<dbReference type="Gene3D" id="3.30.497.10">
    <property type="entry name" value="Antithrombin, subunit I, domain 2"/>
    <property type="match status" value="1"/>
</dbReference>
<evidence type="ECO:0000313" key="5">
    <source>
        <dbReference type="EMBL" id="CAG9566029.1"/>
    </source>
</evidence>
<sequence>MTSTIQEPREGVKLIMKNFVFINKDTKIENKFYERLKRNNGSKTVAKLLDFSSKQAAIEANRLINEHTNLSNVLNENYFERSKIILTNIISFKGFWSSAFNESDTTVEPFYDEYGKEIGTVNMMNQKYPFPYSNMYEMNSMVLEMPYGDDQKYCMLILLPHPSVTVQEVYGSFQNVSFRDIFARLKSDEEEFDLTEVDVKIPRFKIDTNVVINEALNSMGVHDIFEPGLANFKRMTKENIYISSVIHKAHIEVTESGTVASASSTSIFEDRILSPKFIANKPFIFLIMEKPTATVLFSGIYSKPIIF</sequence>
<dbReference type="AlphaFoldDB" id="A0A8J2QMK2"/>
<reference evidence="5" key="1">
    <citation type="submission" date="2021-09" db="EMBL/GenBank/DDBJ databases">
        <authorList>
            <person name="Martin H S."/>
        </authorList>
    </citation>
    <scope>NUCLEOTIDE SEQUENCE</scope>
</reference>
<feature type="domain" description="Serpin" evidence="4">
    <location>
        <begin position="1"/>
        <end position="304"/>
    </location>
</feature>
<dbReference type="InterPro" id="IPR023796">
    <property type="entry name" value="Serpin_dom"/>
</dbReference>
<dbReference type="InterPro" id="IPR036186">
    <property type="entry name" value="Serpin_sf"/>
</dbReference>
<dbReference type="PANTHER" id="PTHR11461:SF367">
    <property type="entry name" value="GH21475P-RELATED"/>
    <property type="match status" value="1"/>
</dbReference>
<accession>A0A8J2QMK2</accession>
<organism evidence="5 6">
    <name type="scientific">Danaus chrysippus</name>
    <name type="common">African queen</name>
    <dbReference type="NCBI Taxonomy" id="151541"/>
    <lineage>
        <taxon>Eukaryota</taxon>
        <taxon>Metazoa</taxon>
        <taxon>Ecdysozoa</taxon>
        <taxon>Arthropoda</taxon>
        <taxon>Hexapoda</taxon>
        <taxon>Insecta</taxon>
        <taxon>Pterygota</taxon>
        <taxon>Neoptera</taxon>
        <taxon>Endopterygota</taxon>
        <taxon>Lepidoptera</taxon>
        <taxon>Glossata</taxon>
        <taxon>Ditrysia</taxon>
        <taxon>Papilionoidea</taxon>
        <taxon>Nymphalidae</taxon>
        <taxon>Danainae</taxon>
        <taxon>Danaini</taxon>
        <taxon>Danaina</taxon>
        <taxon>Danaus</taxon>
        <taxon>Anosia</taxon>
    </lineage>
</organism>
<proteinExistence type="inferred from homology"/>
<dbReference type="GO" id="GO:0004867">
    <property type="term" value="F:serine-type endopeptidase inhibitor activity"/>
    <property type="evidence" value="ECO:0007669"/>
    <property type="project" value="UniProtKB-KW"/>
</dbReference>